<dbReference type="AlphaFoldDB" id="A0A523UZR1"/>
<dbReference type="GO" id="GO:0051731">
    <property type="term" value="F:polynucleotide 5'-hydroxyl-kinase activity"/>
    <property type="evidence" value="ECO:0007669"/>
    <property type="project" value="InterPro"/>
</dbReference>
<dbReference type="Proteomes" id="UP000320679">
    <property type="component" value="Unassembled WGS sequence"/>
</dbReference>
<dbReference type="GO" id="GO:0006396">
    <property type="term" value="P:RNA processing"/>
    <property type="evidence" value="ECO:0007669"/>
    <property type="project" value="InterPro"/>
</dbReference>
<dbReference type="InterPro" id="IPR045116">
    <property type="entry name" value="Clp1/Grc3"/>
</dbReference>
<dbReference type="Pfam" id="PF16575">
    <property type="entry name" value="CLP1_P"/>
    <property type="match status" value="1"/>
</dbReference>
<dbReference type="PANTHER" id="PTHR12755">
    <property type="entry name" value="CLEAVAGE/POLYADENYLATION FACTOR IA SUBUNIT CLP1P"/>
    <property type="match status" value="1"/>
</dbReference>
<dbReference type="SUPFAM" id="SSF52540">
    <property type="entry name" value="P-loop containing nucleoside triphosphate hydrolases"/>
    <property type="match status" value="1"/>
</dbReference>
<dbReference type="EMBL" id="SOJK01000060">
    <property type="protein sequence ID" value="TET48007.1"/>
    <property type="molecule type" value="Genomic_DNA"/>
</dbReference>
<dbReference type="InterPro" id="IPR003593">
    <property type="entry name" value="AAA+_ATPase"/>
</dbReference>
<accession>A0A523UZR1</accession>
<feature type="domain" description="AAA+ ATPase" evidence="5">
    <location>
        <begin position="19"/>
        <end position="182"/>
    </location>
</feature>
<keyword evidence="4" id="KW-0067">ATP-binding</keyword>
<dbReference type="Gene3D" id="3.40.50.300">
    <property type="entry name" value="P-loop containing nucleotide triphosphate hydrolases"/>
    <property type="match status" value="1"/>
</dbReference>
<dbReference type="PANTHER" id="PTHR12755:SF3">
    <property type="entry name" value="POLYNUCLEOTIDE 5'-HYDROXYL-KINASE NOL9"/>
    <property type="match status" value="1"/>
</dbReference>
<gene>
    <name evidence="6" type="ORF">E3J59_01275</name>
</gene>
<protein>
    <recommendedName>
        <fullName evidence="5">AAA+ ATPase domain-containing protein</fullName>
    </recommendedName>
</protein>
<evidence type="ECO:0000313" key="7">
    <source>
        <dbReference type="Proteomes" id="UP000320679"/>
    </source>
</evidence>
<evidence type="ECO:0000256" key="3">
    <source>
        <dbReference type="ARBA" id="ARBA00022777"/>
    </source>
</evidence>
<dbReference type="GO" id="GO:0005524">
    <property type="term" value="F:ATP binding"/>
    <property type="evidence" value="ECO:0007669"/>
    <property type="project" value="UniProtKB-KW"/>
</dbReference>
<evidence type="ECO:0000313" key="6">
    <source>
        <dbReference type="EMBL" id="TET48007.1"/>
    </source>
</evidence>
<name>A0A523UZR1_UNCAE</name>
<proteinExistence type="predicted"/>
<keyword evidence="3" id="KW-0418">Kinase</keyword>
<dbReference type="InterPro" id="IPR032319">
    <property type="entry name" value="CLP1_P"/>
</dbReference>
<dbReference type="SMART" id="SM00382">
    <property type="entry name" value="AAA"/>
    <property type="match status" value="1"/>
</dbReference>
<sequence length="300" mass="33787">MRERFSLDDEVIEAILEPQNRIIMVVGASDTGKTTLVEDILTLLARTFKKVAVVDGDIGQSHLGPPTTIGWGLIQNKFESWKKIPLRDFYFAGATSPLGRLLPTVTGAKLISEIAKNHAEKVVMDTTGMVKEGVGKALKISKIDLVRPQLILALQREDELEHILIFFRGMRLPRIHRIPVPFGIIQKTYSDRLLYRERRFRDYFKSARRISLSLDEIGLTNTKSEACPQSQLISLRDKEGRDLALGIVEEINPEKGKMSVYTPLRESEEIGGVVLGNLRINLEGKQIQPASDYTIIPRSR</sequence>
<keyword evidence="2" id="KW-0547">Nucleotide-binding</keyword>
<dbReference type="CDD" id="cd01983">
    <property type="entry name" value="SIMIBI"/>
    <property type="match status" value="1"/>
</dbReference>
<evidence type="ECO:0000256" key="4">
    <source>
        <dbReference type="ARBA" id="ARBA00022840"/>
    </source>
</evidence>
<evidence type="ECO:0000256" key="1">
    <source>
        <dbReference type="ARBA" id="ARBA00022679"/>
    </source>
</evidence>
<evidence type="ECO:0000256" key="2">
    <source>
        <dbReference type="ARBA" id="ARBA00022741"/>
    </source>
</evidence>
<reference evidence="6 7" key="1">
    <citation type="submission" date="2019-03" db="EMBL/GenBank/DDBJ databases">
        <title>Metabolic potential of uncultured bacteria and archaea associated with petroleum seepage in deep-sea sediments.</title>
        <authorList>
            <person name="Dong X."/>
            <person name="Hubert C."/>
        </authorList>
    </citation>
    <scope>NUCLEOTIDE SEQUENCE [LARGE SCALE GENOMIC DNA]</scope>
    <source>
        <strain evidence="6">E29_bin78</strain>
    </source>
</reference>
<dbReference type="InterPro" id="IPR027417">
    <property type="entry name" value="P-loop_NTPase"/>
</dbReference>
<keyword evidence="1" id="KW-0808">Transferase</keyword>
<evidence type="ECO:0000259" key="5">
    <source>
        <dbReference type="SMART" id="SM00382"/>
    </source>
</evidence>
<organism evidence="6 7">
    <name type="scientific">Aerophobetes bacterium</name>
    <dbReference type="NCBI Taxonomy" id="2030807"/>
    <lineage>
        <taxon>Bacteria</taxon>
        <taxon>Candidatus Aerophobota</taxon>
    </lineage>
</organism>
<comment type="caution">
    <text evidence="6">The sequence shown here is derived from an EMBL/GenBank/DDBJ whole genome shotgun (WGS) entry which is preliminary data.</text>
</comment>